<dbReference type="EMBL" id="JACHNB010000001">
    <property type="protein sequence ID" value="MBB4744073.1"/>
    <property type="molecule type" value="Genomic_DNA"/>
</dbReference>
<dbReference type="SUPFAM" id="SSF160719">
    <property type="entry name" value="gpW/gp25-like"/>
    <property type="match status" value="1"/>
</dbReference>
<evidence type="ECO:0000313" key="2">
    <source>
        <dbReference type="EMBL" id="MBB4744073.1"/>
    </source>
</evidence>
<keyword evidence="3" id="KW-1185">Reference proteome</keyword>
<evidence type="ECO:0000313" key="3">
    <source>
        <dbReference type="Proteomes" id="UP000546162"/>
    </source>
</evidence>
<reference evidence="2 3" key="1">
    <citation type="submission" date="2020-08" db="EMBL/GenBank/DDBJ databases">
        <title>Sequencing the genomes of 1000 actinobacteria strains.</title>
        <authorList>
            <person name="Klenk H.-P."/>
        </authorList>
    </citation>
    <scope>NUCLEOTIDE SEQUENCE [LARGE SCALE GENOMIC DNA]</scope>
    <source>
        <strain evidence="2 3">DSM 45809</strain>
    </source>
</reference>
<proteinExistence type="predicted"/>
<comment type="caution">
    <text evidence="2">The sequence shown here is derived from an EMBL/GenBank/DDBJ whole genome shotgun (WGS) entry which is preliminary data.</text>
</comment>
<organism evidence="2 3">
    <name type="scientific">Actinoplanes octamycinicus</name>
    <dbReference type="NCBI Taxonomy" id="135948"/>
    <lineage>
        <taxon>Bacteria</taxon>
        <taxon>Bacillati</taxon>
        <taxon>Actinomycetota</taxon>
        <taxon>Actinomycetes</taxon>
        <taxon>Micromonosporales</taxon>
        <taxon>Micromonosporaceae</taxon>
        <taxon>Actinoplanes</taxon>
    </lineage>
</organism>
<dbReference type="InterPro" id="IPR007048">
    <property type="entry name" value="IraD/Gp25-like"/>
</dbReference>
<gene>
    <name evidence="2" type="ORF">BJY16_007532</name>
</gene>
<evidence type="ECO:0000259" key="1">
    <source>
        <dbReference type="Pfam" id="PF04965"/>
    </source>
</evidence>
<name>A0A7W7H4Y6_9ACTN</name>
<dbReference type="Gene3D" id="3.10.450.40">
    <property type="match status" value="1"/>
</dbReference>
<dbReference type="Proteomes" id="UP000546162">
    <property type="component" value="Unassembled WGS sequence"/>
</dbReference>
<dbReference type="Pfam" id="PF04965">
    <property type="entry name" value="GPW_gp25"/>
    <property type="match status" value="1"/>
</dbReference>
<protein>
    <submittedName>
        <fullName evidence="2">Phage baseplate assembly protein W</fullName>
    </submittedName>
</protein>
<dbReference type="RefSeq" id="WP_185044286.1">
    <property type="nucleotide sequence ID" value="NZ_BAABFG010000005.1"/>
</dbReference>
<dbReference type="AlphaFoldDB" id="A0A7W7H4Y6"/>
<accession>A0A7W7H4Y6</accession>
<feature type="domain" description="IraD/Gp25-like" evidence="1">
    <location>
        <begin position="26"/>
        <end position="116"/>
    </location>
</feature>
<sequence>MTADFTGVGWKFPIQLDERGRVVRVSGEDSVREAIWLILSTAPGERAMRPGFGCGVHDLVFGISNAATAGLVEARVRDALVRWEPRIDLLDVRAGSAPDSPATLLIQIDYRLRATNTVFNLVYPFYLDPGVAP</sequence>